<dbReference type="InterPro" id="IPR051612">
    <property type="entry name" value="Teichoic_Acid_Biosynth"/>
</dbReference>
<feature type="non-terminal residue" evidence="1">
    <location>
        <position position="1"/>
    </location>
</feature>
<name>A0A4Q7CKZ1_9STAP</name>
<sequence length="381" mass="45268">IPFYSSYENQNKIYEYVIRIYNNHSLSINKKGRHSDIIDIKKVDSNLLISFKSPYNLDSSSSKIFLSLKSTNGKVMKKFSANIYDKNICQVSIPLETNDINHFITYGEFLFSIDYYLDNKLMPTSLLVNIKNKLNFPFSFTYKNREYDFNSKNGNLIYLNKKQILDRVDNTKQKRNRNFKYLYPLFRLLPKNKKKVVYYSYWGDQYSCSPKAIYETLEDKYPKYKNIWIMNDVNIPIKGNGQVVKKNSLKYWFHLATAKYFIQNTNMPVYFKKRFGQKEIQTFHGTFMKTMGFDTPEFKFETRQNKIDEFQKKVNNWNYVSIPSNYMSSKAKSAFNTNVKSIHSGFPRNDMIFDSLKETEKIKDNLNIPSNKKVILYAQTW</sequence>
<comment type="caution">
    <text evidence="1">The sequence shown here is derived from an EMBL/GenBank/DDBJ whole genome shotgun (WGS) entry which is preliminary data.</text>
</comment>
<organism evidence="1 2">
    <name type="scientific">Staphylococcus condimenti</name>
    <dbReference type="NCBI Taxonomy" id="70255"/>
    <lineage>
        <taxon>Bacteria</taxon>
        <taxon>Bacillati</taxon>
        <taxon>Bacillota</taxon>
        <taxon>Bacilli</taxon>
        <taxon>Bacillales</taxon>
        <taxon>Staphylococcaceae</taxon>
        <taxon>Staphylococcus</taxon>
    </lineage>
</organism>
<dbReference type="AlphaFoldDB" id="A0A4Q7CKZ1"/>
<evidence type="ECO:0000313" key="2">
    <source>
        <dbReference type="Proteomes" id="UP000293854"/>
    </source>
</evidence>
<dbReference type="GO" id="GO:0047355">
    <property type="term" value="F:CDP-glycerol glycerophosphotransferase activity"/>
    <property type="evidence" value="ECO:0007669"/>
    <property type="project" value="InterPro"/>
</dbReference>
<dbReference type="Gene3D" id="3.40.50.11820">
    <property type="match status" value="1"/>
</dbReference>
<dbReference type="InterPro" id="IPR007554">
    <property type="entry name" value="Glycerophosphate_synth"/>
</dbReference>
<dbReference type="Pfam" id="PF04464">
    <property type="entry name" value="Glyphos_transf"/>
    <property type="match status" value="1"/>
</dbReference>
<protein>
    <submittedName>
        <fullName evidence="1">Uncharacterized protein</fullName>
    </submittedName>
</protein>
<dbReference type="GO" id="GO:0016020">
    <property type="term" value="C:membrane"/>
    <property type="evidence" value="ECO:0007669"/>
    <property type="project" value="InterPro"/>
</dbReference>
<dbReference type="EMBL" id="RQTE01000488">
    <property type="protein sequence ID" value="RZH99602.1"/>
    <property type="molecule type" value="Genomic_DNA"/>
</dbReference>
<dbReference type="Proteomes" id="UP000293854">
    <property type="component" value="Unassembled WGS sequence"/>
</dbReference>
<proteinExistence type="predicted"/>
<gene>
    <name evidence="1" type="ORF">EIG99_13690</name>
</gene>
<feature type="non-terminal residue" evidence="1">
    <location>
        <position position="381"/>
    </location>
</feature>
<accession>A0A4Q7CKZ1</accession>
<dbReference type="PANTHER" id="PTHR37316:SF3">
    <property type="entry name" value="TEICHOIC ACID GLYCEROL-PHOSPHATE TRANSFERASE"/>
    <property type="match status" value="1"/>
</dbReference>
<dbReference type="PANTHER" id="PTHR37316">
    <property type="entry name" value="TEICHOIC ACID GLYCEROL-PHOSPHATE PRIMASE"/>
    <property type="match status" value="1"/>
</dbReference>
<evidence type="ECO:0000313" key="1">
    <source>
        <dbReference type="EMBL" id="RZH99602.1"/>
    </source>
</evidence>
<dbReference type="InterPro" id="IPR043149">
    <property type="entry name" value="TagF_N"/>
</dbReference>
<reference evidence="1 2" key="1">
    <citation type="submission" date="2018-11" db="EMBL/GenBank/DDBJ databases">
        <title>Genomic profiling of Staphylococcus species from a Poultry farm system in KwaZulu-Natal, South Africa.</title>
        <authorList>
            <person name="Amoako D.G."/>
            <person name="Somboro A.M."/>
            <person name="Abia A.L.K."/>
            <person name="Bester L.A."/>
            <person name="Essack S.Y."/>
        </authorList>
    </citation>
    <scope>NUCLEOTIDE SEQUENCE [LARGE SCALE GENOMIC DNA]</scope>
    <source>
        <strain evidence="1 2">SA11</strain>
    </source>
</reference>